<proteinExistence type="predicted"/>
<accession>A0A1Q5UN15</accession>
<dbReference type="OrthoDB" id="4362149at2759"/>
<evidence type="ECO:0000313" key="1">
    <source>
        <dbReference type="EMBL" id="OKP13862.1"/>
    </source>
</evidence>
<keyword evidence="2" id="KW-1185">Reference proteome</keyword>
<reference evidence="1 2" key="1">
    <citation type="submission" date="2016-10" db="EMBL/GenBank/DDBJ databases">
        <title>Genome sequence of the ascomycete fungus Penicillium subrubescens.</title>
        <authorList>
            <person name="De Vries R.P."/>
            <person name="Peng M."/>
            <person name="Dilokpimol A."/>
            <person name="Hilden K."/>
            <person name="Makela M.R."/>
            <person name="Grigoriev I."/>
            <person name="Riley R."/>
            <person name="Granchi Z."/>
        </authorList>
    </citation>
    <scope>NUCLEOTIDE SEQUENCE [LARGE SCALE GENOMIC DNA]</scope>
    <source>
        <strain evidence="1 2">CBS 132785</strain>
    </source>
</reference>
<gene>
    <name evidence="1" type="ORF">PENSUB_437</name>
</gene>
<name>A0A1Q5UN15_9EURO</name>
<sequence length="264" mass="29201">MLFSQAVLYTVGIMASGVTGYKLDFYDFDGPPGSGCESDQLVWQDTWSSDTSSQCTPFKLSDKVKYIRIIKTDEIDNEQQVLFSSSDNCDPANAVRVQEGCFDISEAFPDAKSYQIVSRNIVKHPEKTVDSWWTPKGDAWSPIYIWTATVAGVTAVNAIRSSHGEHIAATVGRPLWAFVSSRFISSILIAQVFATGAVYLKQNWLSGNKDHRPCENAESTVNRLAKIIKKIAPVDEIEAIRATITLKGGRTMTISHQAVEEKVE</sequence>
<dbReference type="Proteomes" id="UP000186955">
    <property type="component" value="Unassembled WGS sequence"/>
</dbReference>
<comment type="caution">
    <text evidence="1">The sequence shown here is derived from an EMBL/GenBank/DDBJ whole genome shotgun (WGS) entry which is preliminary data.</text>
</comment>
<protein>
    <submittedName>
        <fullName evidence="1">Uncharacterized protein</fullName>
    </submittedName>
</protein>
<organism evidence="1 2">
    <name type="scientific">Penicillium subrubescens</name>
    <dbReference type="NCBI Taxonomy" id="1316194"/>
    <lineage>
        <taxon>Eukaryota</taxon>
        <taxon>Fungi</taxon>
        <taxon>Dikarya</taxon>
        <taxon>Ascomycota</taxon>
        <taxon>Pezizomycotina</taxon>
        <taxon>Eurotiomycetes</taxon>
        <taxon>Eurotiomycetidae</taxon>
        <taxon>Eurotiales</taxon>
        <taxon>Aspergillaceae</taxon>
        <taxon>Penicillium</taxon>
    </lineage>
</organism>
<dbReference type="AlphaFoldDB" id="A0A1Q5UN15"/>
<dbReference type="EMBL" id="MNBE01000123">
    <property type="protein sequence ID" value="OKP13862.1"/>
    <property type="molecule type" value="Genomic_DNA"/>
</dbReference>
<evidence type="ECO:0000313" key="2">
    <source>
        <dbReference type="Proteomes" id="UP000186955"/>
    </source>
</evidence>